<comment type="caution">
    <text evidence="5">The sequence shown here is derived from an EMBL/GenBank/DDBJ whole genome shotgun (WGS) entry which is preliminary data.</text>
</comment>
<dbReference type="SUPFAM" id="SSF48008">
    <property type="entry name" value="GntR ligand-binding domain-like"/>
    <property type="match status" value="1"/>
</dbReference>
<feature type="domain" description="HTH gntR-type" evidence="4">
    <location>
        <begin position="22"/>
        <end position="92"/>
    </location>
</feature>
<evidence type="ECO:0000313" key="5">
    <source>
        <dbReference type="EMBL" id="MBB4615421.1"/>
    </source>
</evidence>
<evidence type="ECO:0000313" key="6">
    <source>
        <dbReference type="Proteomes" id="UP000538566"/>
    </source>
</evidence>
<dbReference type="InterPro" id="IPR008920">
    <property type="entry name" value="TF_FadR/GntR_C"/>
</dbReference>
<dbReference type="SMART" id="SM00895">
    <property type="entry name" value="FCD"/>
    <property type="match status" value="1"/>
</dbReference>
<dbReference type="InterPro" id="IPR036388">
    <property type="entry name" value="WH-like_DNA-bd_sf"/>
</dbReference>
<keyword evidence="3" id="KW-0804">Transcription</keyword>
<dbReference type="RefSeq" id="WP_144907335.1">
    <property type="nucleotide sequence ID" value="NZ_JACHOA010000008.1"/>
</dbReference>
<dbReference type="PANTHER" id="PTHR43537:SF5">
    <property type="entry name" value="UXU OPERON TRANSCRIPTIONAL REGULATOR"/>
    <property type="match status" value="1"/>
</dbReference>
<dbReference type="GO" id="GO:0003677">
    <property type="term" value="F:DNA binding"/>
    <property type="evidence" value="ECO:0007669"/>
    <property type="project" value="UniProtKB-KW"/>
</dbReference>
<keyword evidence="2 5" id="KW-0238">DNA-binding</keyword>
<dbReference type="InterPro" id="IPR000524">
    <property type="entry name" value="Tscrpt_reg_HTH_GntR"/>
</dbReference>
<dbReference type="InterPro" id="IPR011711">
    <property type="entry name" value="GntR_C"/>
</dbReference>
<dbReference type="Gene3D" id="1.10.10.10">
    <property type="entry name" value="Winged helix-like DNA-binding domain superfamily/Winged helix DNA-binding domain"/>
    <property type="match status" value="1"/>
</dbReference>
<reference evidence="5 6" key="1">
    <citation type="submission" date="2020-08" db="EMBL/GenBank/DDBJ databases">
        <title>Genomic Encyclopedia of Type Strains, Phase IV (KMG-IV): sequencing the most valuable type-strain genomes for metagenomic binning, comparative biology and taxonomic classification.</title>
        <authorList>
            <person name="Goeker M."/>
        </authorList>
    </citation>
    <scope>NUCLEOTIDE SEQUENCE [LARGE SCALE GENOMIC DNA]</scope>
    <source>
        <strain evidence="5 6">DSM 17507</strain>
    </source>
</reference>
<dbReference type="PANTHER" id="PTHR43537">
    <property type="entry name" value="TRANSCRIPTIONAL REGULATOR, GNTR FAMILY"/>
    <property type="match status" value="1"/>
</dbReference>
<dbReference type="OrthoDB" id="9028214at2"/>
<sequence>MSKGFADIPTGTRSNAEAVRVPKTAELVARQIRNGIIRGELKDGDTLPAEAHLIAEFEVSRPTIREAVRILESEGLVTVSRGARGGARISSPNYEMIARAAGITLQAKGVTIGDLYEMRTLIEPPAARMVAERNSKAAVPVLRGLIDIELALISDRMAVSRRIAEFHQTMIELAGNQTLIMVAQALRGLVDEHLLLAQRRQADIDPEFSKRRLRFGLKSHTKLVDLIEAEDGPGAEAHWKAHMIAAGKVWLDQIGPDSVVELLG</sequence>
<proteinExistence type="predicted"/>
<dbReference type="EMBL" id="JACHOA010000008">
    <property type="protein sequence ID" value="MBB4615421.1"/>
    <property type="molecule type" value="Genomic_DNA"/>
</dbReference>
<dbReference type="Pfam" id="PF00392">
    <property type="entry name" value="GntR"/>
    <property type="match status" value="1"/>
</dbReference>
<dbReference type="SUPFAM" id="SSF46785">
    <property type="entry name" value="Winged helix' DNA-binding domain"/>
    <property type="match status" value="1"/>
</dbReference>
<dbReference type="GO" id="GO:0003700">
    <property type="term" value="F:DNA-binding transcription factor activity"/>
    <property type="evidence" value="ECO:0007669"/>
    <property type="project" value="InterPro"/>
</dbReference>
<evidence type="ECO:0000256" key="1">
    <source>
        <dbReference type="ARBA" id="ARBA00023015"/>
    </source>
</evidence>
<dbReference type="AlphaFoldDB" id="A0A7W7EVV5"/>
<organism evidence="5 6">
    <name type="scientific">Novosphingobium taihuense</name>
    <dbReference type="NCBI Taxonomy" id="260085"/>
    <lineage>
        <taxon>Bacteria</taxon>
        <taxon>Pseudomonadati</taxon>
        <taxon>Pseudomonadota</taxon>
        <taxon>Alphaproteobacteria</taxon>
        <taxon>Sphingomonadales</taxon>
        <taxon>Sphingomonadaceae</taxon>
        <taxon>Novosphingobium</taxon>
    </lineage>
</organism>
<protein>
    <submittedName>
        <fullName evidence="5">DNA-binding FadR family transcriptional regulator</fullName>
    </submittedName>
</protein>
<accession>A0A7W7EVV5</accession>
<evidence type="ECO:0000256" key="2">
    <source>
        <dbReference type="ARBA" id="ARBA00023125"/>
    </source>
</evidence>
<dbReference type="PROSITE" id="PS50949">
    <property type="entry name" value="HTH_GNTR"/>
    <property type="match status" value="1"/>
</dbReference>
<dbReference type="Gene3D" id="1.20.120.530">
    <property type="entry name" value="GntR ligand-binding domain-like"/>
    <property type="match status" value="1"/>
</dbReference>
<dbReference type="Proteomes" id="UP000538566">
    <property type="component" value="Unassembled WGS sequence"/>
</dbReference>
<dbReference type="InterPro" id="IPR036390">
    <property type="entry name" value="WH_DNA-bd_sf"/>
</dbReference>
<dbReference type="CDD" id="cd07377">
    <property type="entry name" value="WHTH_GntR"/>
    <property type="match status" value="1"/>
</dbReference>
<evidence type="ECO:0000259" key="4">
    <source>
        <dbReference type="PROSITE" id="PS50949"/>
    </source>
</evidence>
<dbReference type="Pfam" id="PF07729">
    <property type="entry name" value="FCD"/>
    <property type="match status" value="1"/>
</dbReference>
<keyword evidence="1" id="KW-0805">Transcription regulation</keyword>
<dbReference type="SMART" id="SM00345">
    <property type="entry name" value="HTH_GNTR"/>
    <property type="match status" value="1"/>
</dbReference>
<keyword evidence="6" id="KW-1185">Reference proteome</keyword>
<name>A0A7W7EVV5_9SPHN</name>
<dbReference type="PRINTS" id="PR00035">
    <property type="entry name" value="HTHGNTR"/>
</dbReference>
<gene>
    <name evidence="5" type="ORF">GGR37_003717</name>
</gene>
<evidence type="ECO:0000256" key="3">
    <source>
        <dbReference type="ARBA" id="ARBA00023163"/>
    </source>
</evidence>